<name>A0AA39IXY8_9AGAR</name>
<proteinExistence type="predicted"/>
<reference evidence="2" key="1">
    <citation type="submission" date="2023-06" db="EMBL/GenBank/DDBJ databases">
        <authorList>
            <consortium name="Lawrence Berkeley National Laboratory"/>
            <person name="Ahrendt S."/>
            <person name="Sahu N."/>
            <person name="Indic B."/>
            <person name="Wong-Bajracharya J."/>
            <person name="Merenyi Z."/>
            <person name="Ke H.-M."/>
            <person name="Monk M."/>
            <person name="Kocsube S."/>
            <person name="Drula E."/>
            <person name="Lipzen A."/>
            <person name="Balint B."/>
            <person name="Henrissat B."/>
            <person name="Andreopoulos B."/>
            <person name="Martin F.M."/>
            <person name="Harder C.B."/>
            <person name="Rigling D."/>
            <person name="Ford K.L."/>
            <person name="Foster G.D."/>
            <person name="Pangilinan J."/>
            <person name="Papanicolaou A."/>
            <person name="Barry K."/>
            <person name="LaButti K."/>
            <person name="Viragh M."/>
            <person name="Koriabine M."/>
            <person name="Yan M."/>
            <person name="Riley R."/>
            <person name="Champramary S."/>
            <person name="Plett K.L."/>
            <person name="Tsai I.J."/>
            <person name="Slot J."/>
            <person name="Sipos G."/>
            <person name="Plett J."/>
            <person name="Nagy L.G."/>
            <person name="Grigoriev I.V."/>
        </authorList>
    </citation>
    <scope>NUCLEOTIDE SEQUENCE</scope>
    <source>
        <strain evidence="2">FPL87.14</strain>
    </source>
</reference>
<evidence type="ECO:0000313" key="2">
    <source>
        <dbReference type="EMBL" id="KAK0432532.1"/>
    </source>
</evidence>
<feature type="compositionally biased region" description="Basic and acidic residues" evidence="1">
    <location>
        <begin position="58"/>
        <end position="78"/>
    </location>
</feature>
<dbReference type="Proteomes" id="UP001175226">
    <property type="component" value="Unassembled WGS sequence"/>
</dbReference>
<evidence type="ECO:0000256" key="1">
    <source>
        <dbReference type="SAM" id="MobiDB-lite"/>
    </source>
</evidence>
<organism evidence="2 3">
    <name type="scientific">Armillaria borealis</name>
    <dbReference type="NCBI Taxonomy" id="47425"/>
    <lineage>
        <taxon>Eukaryota</taxon>
        <taxon>Fungi</taxon>
        <taxon>Dikarya</taxon>
        <taxon>Basidiomycota</taxon>
        <taxon>Agaricomycotina</taxon>
        <taxon>Agaricomycetes</taxon>
        <taxon>Agaricomycetidae</taxon>
        <taxon>Agaricales</taxon>
        <taxon>Marasmiineae</taxon>
        <taxon>Physalacriaceae</taxon>
        <taxon>Armillaria</taxon>
    </lineage>
</organism>
<evidence type="ECO:0000313" key="3">
    <source>
        <dbReference type="Proteomes" id="UP001175226"/>
    </source>
</evidence>
<accession>A0AA39IXY8</accession>
<dbReference type="AlphaFoldDB" id="A0AA39IXY8"/>
<dbReference type="EMBL" id="JAUEPT010000093">
    <property type="protein sequence ID" value="KAK0432532.1"/>
    <property type="molecule type" value="Genomic_DNA"/>
</dbReference>
<comment type="caution">
    <text evidence="2">The sequence shown here is derived from an EMBL/GenBank/DDBJ whole genome shotgun (WGS) entry which is preliminary data.</text>
</comment>
<sequence>MNLTIISRALMILEEAGIASSARWGPYSMGYEVIRRQAGDLRLCKAKQAAWRGRRWSDVHAKKGGHQDGGRAHGDHSIKNRNQPQICNPPLKEWEMHEFGAPMLNGDESFPAPPYPWTFLYSTVILHSMTLCHVRDSPDPPAIVVAIQFVIVAQLNLGRYAPTAADGCWMVGMDLGGAVGAAAGIVGASVIILNGAGHGAALCRAFTQGWGGERVAIQGSWGHQMCKKSLKQIMSIKKTISYLFFAHERAVE</sequence>
<keyword evidence="3" id="KW-1185">Reference proteome</keyword>
<feature type="region of interest" description="Disordered" evidence="1">
    <location>
        <begin position="58"/>
        <end position="84"/>
    </location>
</feature>
<gene>
    <name evidence="2" type="ORF">EV421DRAFT_1742275</name>
</gene>
<protein>
    <submittedName>
        <fullName evidence="2">Uncharacterized protein</fullName>
    </submittedName>
</protein>